<proteinExistence type="predicted"/>
<sequence>MFVQRRKLALMGATAVLVTAAGAVTLSGVLSCEEDTRCLQETATLKWHQWITGSGSSQFHFVDLLELLYRPKEATPVGQP</sequence>
<organism evidence="2 3">
    <name type="scientific">Ferrimonas marina</name>
    <dbReference type="NCBI Taxonomy" id="299255"/>
    <lineage>
        <taxon>Bacteria</taxon>
        <taxon>Pseudomonadati</taxon>
        <taxon>Pseudomonadota</taxon>
        <taxon>Gammaproteobacteria</taxon>
        <taxon>Alteromonadales</taxon>
        <taxon>Ferrimonadaceae</taxon>
        <taxon>Ferrimonas</taxon>
    </lineage>
</organism>
<feature type="signal peptide" evidence="1">
    <location>
        <begin position="1"/>
        <end position="23"/>
    </location>
</feature>
<keyword evidence="3" id="KW-1185">Reference proteome</keyword>
<evidence type="ECO:0000313" key="3">
    <source>
        <dbReference type="Proteomes" id="UP000184268"/>
    </source>
</evidence>
<dbReference type="STRING" id="299255.SAMN02745129_3525"/>
<dbReference type="AlphaFoldDB" id="A0A1M5XGG7"/>
<dbReference type="Proteomes" id="UP000184268">
    <property type="component" value="Unassembled WGS sequence"/>
</dbReference>
<protein>
    <submittedName>
        <fullName evidence="2">Uncharacterized protein</fullName>
    </submittedName>
</protein>
<dbReference type="PROSITE" id="PS51257">
    <property type="entry name" value="PROKAR_LIPOPROTEIN"/>
    <property type="match status" value="1"/>
</dbReference>
<name>A0A1M5XGG7_9GAMM</name>
<keyword evidence="1" id="KW-0732">Signal</keyword>
<evidence type="ECO:0000256" key="1">
    <source>
        <dbReference type="SAM" id="SignalP"/>
    </source>
</evidence>
<feature type="chain" id="PRO_5012386896" evidence="1">
    <location>
        <begin position="24"/>
        <end position="80"/>
    </location>
</feature>
<accession>A0A1M5XGG7</accession>
<gene>
    <name evidence="2" type="ORF">SAMN02745129_3525</name>
</gene>
<evidence type="ECO:0000313" key="2">
    <source>
        <dbReference type="EMBL" id="SHH98901.1"/>
    </source>
</evidence>
<reference evidence="2 3" key="1">
    <citation type="submission" date="2016-11" db="EMBL/GenBank/DDBJ databases">
        <authorList>
            <person name="Jaros S."/>
            <person name="Januszkiewicz K."/>
            <person name="Wedrychowicz H."/>
        </authorList>
    </citation>
    <scope>NUCLEOTIDE SEQUENCE [LARGE SCALE GENOMIC DNA]</scope>
    <source>
        <strain evidence="2 3">DSM 16917</strain>
    </source>
</reference>
<dbReference type="EMBL" id="FQXG01000005">
    <property type="protein sequence ID" value="SHH98901.1"/>
    <property type="molecule type" value="Genomic_DNA"/>
</dbReference>